<dbReference type="GeneID" id="94583739"/>
<dbReference type="VEuPathDB" id="FungiDB:YALI0_E27225g"/>
<sequence>MTIPSDTSEKNIPKDFSVENIYGKLTDDEILQSRKSHIQSVRLAFKSLPKTRTRVPQHDASFVGMDPELVTFKSASDPLYPKNWPLRRKLFTVVVASLYVGAEPFVSAAFPKSTTLSLAHSGSSVFVMLMVKIVPRLIGLVIVGPLSDYFGRKVLLNASVSILIGSSALVHVYFDRFSFFQLASFSFLSTLGASSPLSVGSKILNDVFSPSAVGGGLLVYLCGPVVSYFGSPVAVNLIKEFPAGYSSGCFCVVMALLFALIPETSPAMILHQKVTVLRQLTGNKHLHSLYEITREPISVQLRRHLGRTFAMAGSHPSLYIAMLIGALLFGVIAAIWALWWA</sequence>
<protein>
    <recommendedName>
        <fullName evidence="8">Major facilitator superfamily (MFS) profile domain-containing protein</fullName>
    </recommendedName>
</protein>
<keyword evidence="4 5" id="KW-0472">Membrane</keyword>
<feature type="transmembrane region" description="Helical" evidence="5">
    <location>
        <begin position="154"/>
        <end position="174"/>
    </location>
</feature>
<feature type="transmembrane region" description="Helical" evidence="5">
    <location>
        <begin position="211"/>
        <end position="231"/>
    </location>
</feature>
<comment type="subcellular location">
    <subcellularLocation>
        <location evidence="1">Membrane</location>
        <topology evidence="1">Multi-pass membrane protein</topology>
    </subcellularLocation>
</comment>
<evidence type="ECO:0000256" key="5">
    <source>
        <dbReference type="SAM" id="Phobius"/>
    </source>
</evidence>
<dbReference type="VEuPathDB" id="FungiDB:YALI1_E32223g"/>
<dbReference type="Proteomes" id="UP000182444">
    <property type="component" value="Chromosome 1E"/>
</dbReference>
<evidence type="ECO:0000313" key="7">
    <source>
        <dbReference type="Proteomes" id="UP000182444"/>
    </source>
</evidence>
<name>A0A1D8NK81_YARLL</name>
<dbReference type="PANTHER" id="PTHR23502">
    <property type="entry name" value="MAJOR FACILITATOR SUPERFAMILY"/>
    <property type="match status" value="1"/>
</dbReference>
<evidence type="ECO:0000256" key="4">
    <source>
        <dbReference type="ARBA" id="ARBA00023136"/>
    </source>
</evidence>
<reference evidence="6 7" key="1">
    <citation type="journal article" date="2016" name="PLoS ONE">
        <title>Sequence Assembly of Yarrowia lipolytica Strain W29/CLIB89 Shows Transposable Element Diversity.</title>
        <authorList>
            <person name="Magnan C."/>
            <person name="Yu J."/>
            <person name="Chang I."/>
            <person name="Jahn E."/>
            <person name="Kanomata Y."/>
            <person name="Wu J."/>
            <person name="Zeller M."/>
            <person name="Oakes M."/>
            <person name="Baldi P."/>
            <person name="Sandmeyer S."/>
        </authorList>
    </citation>
    <scope>NUCLEOTIDE SEQUENCE [LARGE SCALE GENOMIC DNA]</scope>
    <source>
        <strain evidence="7">CLIB89(W29)</strain>
    </source>
</reference>
<accession>A0A1D8NK81</accession>
<dbReference type="GO" id="GO:0016020">
    <property type="term" value="C:membrane"/>
    <property type="evidence" value="ECO:0007669"/>
    <property type="project" value="UniProtKB-SubCell"/>
</dbReference>
<keyword evidence="3 5" id="KW-1133">Transmembrane helix</keyword>
<evidence type="ECO:0000256" key="3">
    <source>
        <dbReference type="ARBA" id="ARBA00022989"/>
    </source>
</evidence>
<dbReference type="InterPro" id="IPR036259">
    <property type="entry name" value="MFS_trans_sf"/>
</dbReference>
<dbReference type="GO" id="GO:0022857">
    <property type="term" value="F:transmembrane transporter activity"/>
    <property type="evidence" value="ECO:0007669"/>
    <property type="project" value="TreeGrafter"/>
</dbReference>
<feature type="transmembrane region" description="Helical" evidence="5">
    <location>
        <begin position="122"/>
        <end position="142"/>
    </location>
</feature>
<dbReference type="RefSeq" id="XP_068139238.1">
    <property type="nucleotide sequence ID" value="XM_068283137.1"/>
</dbReference>
<feature type="transmembrane region" description="Helical" evidence="5">
    <location>
        <begin position="90"/>
        <end position="110"/>
    </location>
</feature>
<dbReference type="EMBL" id="CP017557">
    <property type="protein sequence ID" value="AOW06029.1"/>
    <property type="molecule type" value="Genomic_DNA"/>
</dbReference>
<dbReference type="Gene3D" id="1.20.1250.20">
    <property type="entry name" value="MFS general substrate transporter like domains"/>
    <property type="match status" value="1"/>
</dbReference>
<evidence type="ECO:0000313" key="6">
    <source>
        <dbReference type="EMBL" id="AOW06029.1"/>
    </source>
</evidence>
<dbReference type="SUPFAM" id="SSF103473">
    <property type="entry name" value="MFS general substrate transporter"/>
    <property type="match status" value="1"/>
</dbReference>
<feature type="transmembrane region" description="Helical" evidence="5">
    <location>
        <begin position="243"/>
        <end position="261"/>
    </location>
</feature>
<dbReference type="eggNOG" id="KOG0255">
    <property type="taxonomic scope" value="Eukaryota"/>
</dbReference>
<organism evidence="6 7">
    <name type="scientific">Yarrowia lipolytica</name>
    <name type="common">Candida lipolytica</name>
    <dbReference type="NCBI Taxonomy" id="4952"/>
    <lineage>
        <taxon>Eukaryota</taxon>
        <taxon>Fungi</taxon>
        <taxon>Dikarya</taxon>
        <taxon>Ascomycota</taxon>
        <taxon>Saccharomycotina</taxon>
        <taxon>Dipodascomycetes</taxon>
        <taxon>Dipodascales</taxon>
        <taxon>Dipodascales incertae sedis</taxon>
        <taxon>Yarrowia</taxon>
    </lineage>
</organism>
<evidence type="ECO:0008006" key="8">
    <source>
        <dbReference type="Google" id="ProtNLM"/>
    </source>
</evidence>
<keyword evidence="2 5" id="KW-0812">Transmembrane</keyword>
<dbReference type="AlphaFoldDB" id="A0A1D8NK81"/>
<dbReference type="PANTHER" id="PTHR23502:SF60">
    <property type="entry name" value="MAJOR FACILITATOR SUPERFAMILY (MFS) PROFILE DOMAIN-CONTAINING PROTEIN-RELATED"/>
    <property type="match status" value="1"/>
</dbReference>
<proteinExistence type="predicted"/>
<gene>
    <name evidence="6" type="ORF">YALI1_E32223g</name>
</gene>
<evidence type="ECO:0000256" key="1">
    <source>
        <dbReference type="ARBA" id="ARBA00004141"/>
    </source>
</evidence>
<feature type="transmembrane region" description="Helical" evidence="5">
    <location>
        <begin position="317"/>
        <end position="339"/>
    </location>
</feature>
<evidence type="ECO:0000256" key="2">
    <source>
        <dbReference type="ARBA" id="ARBA00022692"/>
    </source>
</evidence>